<evidence type="ECO:0000256" key="1">
    <source>
        <dbReference type="SAM" id="MobiDB-lite"/>
    </source>
</evidence>
<feature type="transmembrane region" description="Helical" evidence="2">
    <location>
        <begin position="430"/>
        <end position="452"/>
    </location>
</feature>
<feature type="transmembrane region" description="Helical" evidence="2">
    <location>
        <begin position="37"/>
        <end position="58"/>
    </location>
</feature>
<keyword evidence="2" id="KW-0812">Transmembrane</keyword>
<keyword evidence="2" id="KW-0472">Membrane</keyword>
<dbReference type="AlphaFoldDB" id="A0A1Y1VVT7"/>
<gene>
    <name evidence="3" type="ORF">K493DRAFT_309447</name>
</gene>
<proteinExistence type="predicted"/>
<feature type="region of interest" description="Disordered" evidence="1">
    <location>
        <begin position="497"/>
        <end position="519"/>
    </location>
</feature>
<feature type="transmembrane region" description="Helical" evidence="2">
    <location>
        <begin position="78"/>
        <end position="99"/>
    </location>
</feature>
<dbReference type="EMBL" id="MCFE01001141">
    <property type="protein sequence ID" value="ORX65409.1"/>
    <property type="molecule type" value="Genomic_DNA"/>
</dbReference>
<dbReference type="InParanoid" id="A0A1Y1VVT7"/>
<dbReference type="Proteomes" id="UP000193498">
    <property type="component" value="Unassembled WGS sequence"/>
</dbReference>
<evidence type="ECO:0000313" key="4">
    <source>
        <dbReference type="Proteomes" id="UP000193498"/>
    </source>
</evidence>
<evidence type="ECO:0000313" key="3">
    <source>
        <dbReference type="EMBL" id="ORX65409.1"/>
    </source>
</evidence>
<organism evidence="3 4">
    <name type="scientific">Basidiobolus meristosporus CBS 931.73</name>
    <dbReference type="NCBI Taxonomy" id="1314790"/>
    <lineage>
        <taxon>Eukaryota</taxon>
        <taxon>Fungi</taxon>
        <taxon>Fungi incertae sedis</taxon>
        <taxon>Zoopagomycota</taxon>
        <taxon>Entomophthoromycotina</taxon>
        <taxon>Basidiobolomycetes</taxon>
        <taxon>Basidiobolales</taxon>
        <taxon>Basidiobolaceae</taxon>
        <taxon>Basidiobolus</taxon>
    </lineage>
</organism>
<feature type="transmembrane region" description="Helical" evidence="2">
    <location>
        <begin position="111"/>
        <end position="134"/>
    </location>
</feature>
<sequence length="519" mass="58755">MVYYTSCKVLSQSQTPVSAQCEVPFGTITMGEEWNRIVVAIVSVAQPMGVSIIGLVLWRLWWLNRRKAFPTRKHYGHSWAIATAMTHMPGLLTLLGSLLKIRKFGVKKATVTLILMLFLVGVVVPLLSLLWSFFVIKVDDIPYKLEYAINVNLNNPPLPEAVKSRAPLILSMGKVVYGEKPLLGVDLLKDYTVGIETTEVIPVESHWRWWKVLILPKEKTCIISNATISKIQPAAISYVNFGNNKDDIVMEEVRGRCGALGPTISYFGSQEAIDDNSPIPFHIVESLQSVENQDDWCHIQYSCQIKVHIMRGEILANSDGEVTWGNYSGTYDHPSISKTVSAISGAAKVSDYLLQKWLDVGWNNTWQNKAVTVVKEAAITKYDMYNSLGKYKSAFETLQQTLREFTREATFQQPQVAIVRINGKTKKIQFRWIVGLAWFIAIMISAAAYAICFKRLRSDPLLQQVLDSWQVINRVAAILEETKLGKFNEEQTYYDWPQDISDTEKNTTTEPYPENDSKR</sequence>
<reference evidence="3 4" key="1">
    <citation type="submission" date="2016-07" db="EMBL/GenBank/DDBJ databases">
        <title>Pervasive Adenine N6-methylation of Active Genes in Fungi.</title>
        <authorList>
            <consortium name="DOE Joint Genome Institute"/>
            <person name="Mondo S.J."/>
            <person name="Dannebaum R.O."/>
            <person name="Kuo R.C."/>
            <person name="Labutti K."/>
            <person name="Haridas S."/>
            <person name="Kuo A."/>
            <person name="Salamov A."/>
            <person name="Ahrendt S.R."/>
            <person name="Lipzen A."/>
            <person name="Sullivan W."/>
            <person name="Andreopoulos W.B."/>
            <person name="Clum A."/>
            <person name="Lindquist E."/>
            <person name="Daum C."/>
            <person name="Ramamoorthy G.K."/>
            <person name="Gryganskyi A."/>
            <person name="Culley D."/>
            <person name="Magnuson J.K."/>
            <person name="James T.Y."/>
            <person name="O'Malley M.A."/>
            <person name="Stajich J.E."/>
            <person name="Spatafora J.W."/>
            <person name="Visel A."/>
            <person name="Grigoriev I.V."/>
        </authorList>
    </citation>
    <scope>NUCLEOTIDE SEQUENCE [LARGE SCALE GENOMIC DNA]</scope>
    <source>
        <strain evidence="3 4">CBS 931.73</strain>
    </source>
</reference>
<name>A0A1Y1VVT7_9FUNG</name>
<keyword evidence="2" id="KW-1133">Transmembrane helix</keyword>
<evidence type="ECO:0000256" key="2">
    <source>
        <dbReference type="SAM" id="Phobius"/>
    </source>
</evidence>
<accession>A0A1Y1VVT7</accession>
<protein>
    <submittedName>
        <fullName evidence="3">Uncharacterized protein</fullName>
    </submittedName>
</protein>
<keyword evidence="4" id="KW-1185">Reference proteome</keyword>
<comment type="caution">
    <text evidence="3">The sequence shown here is derived from an EMBL/GenBank/DDBJ whole genome shotgun (WGS) entry which is preliminary data.</text>
</comment>